<dbReference type="Proteomes" id="UP000281468">
    <property type="component" value="Unassembled WGS sequence"/>
</dbReference>
<feature type="compositionally biased region" description="Basic and acidic residues" evidence="1">
    <location>
        <begin position="453"/>
        <end position="507"/>
    </location>
</feature>
<dbReference type="PANTHER" id="PTHR43591">
    <property type="entry name" value="METHYLTRANSFERASE"/>
    <property type="match status" value="1"/>
</dbReference>
<feature type="region of interest" description="Disordered" evidence="1">
    <location>
        <begin position="357"/>
        <end position="391"/>
    </location>
</feature>
<feature type="region of interest" description="Disordered" evidence="1">
    <location>
        <begin position="709"/>
        <end position="744"/>
    </location>
</feature>
<evidence type="ECO:0008006" key="4">
    <source>
        <dbReference type="Google" id="ProtNLM"/>
    </source>
</evidence>
<dbReference type="VEuPathDB" id="FungiDB:BTJ68_14230"/>
<dbReference type="AlphaFoldDB" id="A0A3M7HNV9"/>
<evidence type="ECO:0000313" key="2">
    <source>
        <dbReference type="EMBL" id="RMZ14672.1"/>
    </source>
</evidence>
<name>A0A3M7HNV9_HORWE</name>
<feature type="compositionally biased region" description="Pro residues" evidence="1">
    <location>
        <begin position="357"/>
        <end position="367"/>
    </location>
</feature>
<feature type="region of interest" description="Disordered" evidence="1">
    <location>
        <begin position="435"/>
        <end position="589"/>
    </location>
</feature>
<feature type="compositionally biased region" description="Basic residues" evidence="1">
    <location>
        <begin position="378"/>
        <end position="391"/>
    </location>
</feature>
<sequence>MGGFPNRTSSGRTVATAANVYRYENGRRYHSYRDGEYWQPNDSKNNDHQAIVHHICLLTLNDQLYLAPIGSDPKRILDLGTGAGIWATDMADRFPTAQIIGTDLSPVPPGMQPHNVTFEIDDCCSEWVFPNDHFDFVHIRGLFGSVADWPKLYREAHRHLRPGAYIEQVEWSVHNRSGNGTLSPNHTLAKFSQNAIRAGTMTGKTFEIAENMAGLIREAGFEDVVEKRFKWPVGPWSTDPKLKEIGRWNLLNWEEGMEGGRTSKCKIGCKKCGKHCETGNTTFTMRYGWCMLANHSNDYDELRIAFGDLALAQWCLNIWAGLLRSMHIGVGEEAGGRYPNCWNSLVDIGSKSQVAPCPPHSINPAPAPRQTAASLGIRSRHPTRSRQLRHSPHAAARCCPFVMAEDFVELGATGIGHLTDKYFDQGYDRVQDYRKRRKGKKENRAYRYQLPSPERDSEFDSHSRRADSLERESLTSERVLRAYENEPDDPRRKVDPRIEEKRRRDSARMSYYNGYADERPRSQPPRSRYYDDEDSDYDERDGRRHRGRGGYGYDDRNVEERDTPYGREIVETERYRGPPRPYDPRRLDSYQTRDYNAPYAAGAGAVAPYRRSHNDLTEVSRRPKSRGRSDRYERDRSRSRSSSRSRSKEGWREKLDETFDTRWQGVGVGVAGAVVGGLAAREFGGERHRNRDALIGAVVGGLGANAAEQQWREWQERRRDRKEREEDRYLERPYDSGRSRSHYR</sequence>
<gene>
    <name evidence="2" type="ORF">D0862_01973</name>
</gene>
<dbReference type="EMBL" id="QWIQ01000033">
    <property type="protein sequence ID" value="RMZ14672.1"/>
    <property type="molecule type" value="Genomic_DNA"/>
</dbReference>
<dbReference type="GO" id="GO:0008168">
    <property type="term" value="F:methyltransferase activity"/>
    <property type="evidence" value="ECO:0007669"/>
    <property type="project" value="TreeGrafter"/>
</dbReference>
<dbReference type="InterPro" id="IPR029063">
    <property type="entry name" value="SAM-dependent_MTases_sf"/>
</dbReference>
<evidence type="ECO:0000256" key="1">
    <source>
        <dbReference type="SAM" id="MobiDB-lite"/>
    </source>
</evidence>
<protein>
    <recommendedName>
        <fullName evidence="4">Glycine zipper 2TM domain-containing protein</fullName>
    </recommendedName>
</protein>
<comment type="caution">
    <text evidence="2">The sequence shown here is derived from an EMBL/GenBank/DDBJ whole genome shotgun (WGS) entry which is preliminary data.</text>
</comment>
<feature type="compositionally biased region" description="Basic and acidic residues" evidence="1">
    <location>
        <begin position="612"/>
        <end position="638"/>
    </location>
</feature>
<organism evidence="2 3">
    <name type="scientific">Hortaea werneckii</name>
    <name type="common">Black yeast</name>
    <name type="synonym">Cladosporium werneckii</name>
    <dbReference type="NCBI Taxonomy" id="91943"/>
    <lineage>
        <taxon>Eukaryota</taxon>
        <taxon>Fungi</taxon>
        <taxon>Dikarya</taxon>
        <taxon>Ascomycota</taxon>
        <taxon>Pezizomycotina</taxon>
        <taxon>Dothideomycetes</taxon>
        <taxon>Dothideomycetidae</taxon>
        <taxon>Mycosphaerellales</taxon>
        <taxon>Teratosphaeriaceae</taxon>
        <taxon>Hortaea</taxon>
    </lineage>
</organism>
<dbReference type="Gene3D" id="3.40.50.150">
    <property type="entry name" value="Vaccinia Virus protein VP39"/>
    <property type="match status" value="1"/>
</dbReference>
<feature type="region of interest" description="Disordered" evidence="1">
    <location>
        <begin position="601"/>
        <end position="651"/>
    </location>
</feature>
<dbReference type="SUPFAM" id="SSF53335">
    <property type="entry name" value="S-adenosyl-L-methionine-dependent methyltransferases"/>
    <property type="match status" value="1"/>
</dbReference>
<evidence type="ECO:0000313" key="3">
    <source>
        <dbReference type="Proteomes" id="UP000281468"/>
    </source>
</evidence>
<dbReference type="CDD" id="cd02440">
    <property type="entry name" value="AdoMet_MTases"/>
    <property type="match status" value="1"/>
</dbReference>
<feature type="compositionally biased region" description="Basic and acidic residues" evidence="1">
    <location>
        <begin position="553"/>
        <end position="588"/>
    </location>
</feature>
<dbReference type="PANTHER" id="PTHR43591:SF105">
    <property type="entry name" value="METHYLTRANSFERASE DOMAIN-CONTAINING PROTEIN-RELATED"/>
    <property type="match status" value="1"/>
</dbReference>
<feature type="compositionally biased region" description="Basic and acidic residues" evidence="1">
    <location>
        <begin position="710"/>
        <end position="738"/>
    </location>
</feature>
<reference evidence="2 3" key="1">
    <citation type="journal article" date="2018" name="BMC Genomics">
        <title>Genomic evidence for intraspecific hybridization in a clonal and extremely halotolerant yeast.</title>
        <authorList>
            <person name="Gostincar C."/>
            <person name="Stajich J.E."/>
            <person name="Zupancic J."/>
            <person name="Zalar P."/>
            <person name="Gunde-Cimerman N."/>
        </authorList>
    </citation>
    <scope>NUCLEOTIDE SEQUENCE [LARGE SCALE GENOMIC DNA]</scope>
    <source>
        <strain evidence="2 3">EXF-171</strain>
    </source>
</reference>
<accession>A0A3M7HNV9</accession>
<dbReference type="Pfam" id="PF13489">
    <property type="entry name" value="Methyltransf_23"/>
    <property type="match status" value="1"/>
</dbReference>
<proteinExistence type="predicted"/>